<dbReference type="PANTHER" id="PTHR37787:SF1">
    <property type="entry name" value="BIOGENESIS OF LYSOSOME-RELATED ORGANELLES COMPLEX 1 SUBUNIT KXD1"/>
    <property type="match status" value="1"/>
</dbReference>
<dbReference type="GO" id="GO:0005768">
    <property type="term" value="C:endosome"/>
    <property type="evidence" value="ECO:0007669"/>
    <property type="project" value="TreeGrafter"/>
</dbReference>
<evidence type="ECO:0000256" key="1">
    <source>
        <dbReference type="SAM" id="Coils"/>
    </source>
</evidence>
<proteinExistence type="predicted"/>
<evidence type="ECO:0000313" key="3">
    <source>
        <dbReference type="EMBL" id="KAG7663223.1"/>
    </source>
</evidence>
<evidence type="ECO:0000313" key="4">
    <source>
        <dbReference type="Proteomes" id="UP000694255"/>
    </source>
</evidence>
<dbReference type="EMBL" id="JAGSYN010000142">
    <property type="protein sequence ID" value="KAG7663223.1"/>
    <property type="molecule type" value="Genomic_DNA"/>
</dbReference>
<dbReference type="OrthoDB" id="4089816at2759"/>
<protein>
    <submittedName>
        <fullName evidence="3">KXD1</fullName>
    </submittedName>
</protein>
<sequence length="232" mass="25879">MHPQEANSNAVLSEHDYVSSIDSSLVPEEGTSNPVNGPVAPEAFLDNNELNQSSGTDDDDDYIISDDEEISLMLTRSQDLPNPHLPFSGSLVDHANYFSNTLSRALDSVEMDKSLVLEAQISGNLNNENQRILEKKKVLIEKLKGLQQMCLENFGNQTATGESKLSKIEQMKHDILNIENRIEILKNGKNASFKIPLFKKTSTSKSIGVVSKYPIEYNQAKDKVLERQIDDQ</sequence>
<evidence type="ECO:0000256" key="2">
    <source>
        <dbReference type="SAM" id="MobiDB-lite"/>
    </source>
</evidence>
<dbReference type="Proteomes" id="UP000694255">
    <property type="component" value="Unassembled WGS sequence"/>
</dbReference>
<dbReference type="GO" id="GO:0007032">
    <property type="term" value="P:endosome organization"/>
    <property type="evidence" value="ECO:0007669"/>
    <property type="project" value="TreeGrafter"/>
</dbReference>
<feature type="coiled-coil region" evidence="1">
    <location>
        <begin position="129"/>
        <end position="188"/>
    </location>
</feature>
<comment type="caution">
    <text evidence="3">The sequence shown here is derived from an EMBL/GenBank/DDBJ whole genome shotgun (WGS) entry which is preliminary data.</text>
</comment>
<dbReference type="GeneID" id="73470024"/>
<reference evidence="3 4" key="1">
    <citation type="journal article" date="2021" name="DNA Res.">
        <title>Genome analysis of Candida subhashii reveals its hybrid nature and dual mitochondrial genome conformations.</title>
        <authorList>
            <person name="Mixao V."/>
            <person name="Hegedusova E."/>
            <person name="Saus E."/>
            <person name="Pryszcz L.P."/>
            <person name="Cillingova A."/>
            <person name="Nosek J."/>
            <person name="Gabaldon T."/>
        </authorList>
    </citation>
    <scope>NUCLEOTIDE SEQUENCE [LARGE SCALE GENOMIC DNA]</scope>
    <source>
        <strain evidence="3 4">CBS 10753</strain>
    </source>
</reference>
<dbReference type="GO" id="GO:0031083">
    <property type="term" value="C:BLOC-1 complex"/>
    <property type="evidence" value="ECO:0007669"/>
    <property type="project" value="TreeGrafter"/>
</dbReference>
<feature type="region of interest" description="Disordered" evidence="2">
    <location>
        <begin position="19"/>
        <end position="43"/>
    </location>
</feature>
<dbReference type="AlphaFoldDB" id="A0A8J5QJE5"/>
<keyword evidence="1" id="KW-0175">Coiled coil</keyword>
<dbReference type="PANTHER" id="PTHR37787">
    <property type="entry name" value="BIOGENESIS OF LYSOSOME-RELATED ORGANELLES COMPLEX 1 SUBUNIT KXD1"/>
    <property type="match status" value="1"/>
</dbReference>
<organism evidence="3 4">
    <name type="scientific">[Candida] subhashii</name>
    <dbReference type="NCBI Taxonomy" id="561895"/>
    <lineage>
        <taxon>Eukaryota</taxon>
        <taxon>Fungi</taxon>
        <taxon>Dikarya</taxon>
        <taxon>Ascomycota</taxon>
        <taxon>Saccharomycotina</taxon>
        <taxon>Pichiomycetes</taxon>
        <taxon>Debaryomycetaceae</taxon>
        <taxon>Spathaspora</taxon>
    </lineage>
</organism>
<dbReference type="GO" id="GO:0032880">
    <property type="term" value="P:regulation of protein localization"/>
    <property type="evidence" value="ECO:0007669"/>
    <property type="project" value="TreeGrafter"/>
</dbReference>
<dbReference type="InterPro" id="IPR051390">
    <property type="entry name" value="BLOC-1_subunit_KXD1"/>
</dbReference>
<name>A0A8J5QJE5_9ASCO</name>
<keyword evidence="4" id="KW-1185">Reference proteome</keyword>
<gene>
    <name evidence="3" type="ORF">J8A68_003223</name>
</gene>
<dbReference type="RefSeq" id="XP_049263455.1">
    <property type="nucleotide sequence ID" value="XM_049407056.1"/>
</dbReference>
<accession>A0A8J5QJE5</accession>